<keyword evidence="4 5" id="KW-0418">Kinase</keyword>
<keyword evidence="1 5" id="KW-0723">Serine/threonine-protein kinase</keyword>
<organism evidence="6 7">
    <name type="scientific">Aurantiacibacter atlanticus</name>
    <dbReference type="NCBI Taxonomy" id="1648404"/>
    <lineage>
        <taxon>Bacteria</taxon>
        <taxon>Pseudomonadati</taxon>
        <taxon>Pseudomonadota</taxon>
        <taxon>Alphaproteobacteria</taxon>
        <taxon>Sphingomonadales</taxon>
        <taxon>Erythrobacteraceae</taxon>
        <taxon>Aurantiacibacter</taxon>
    </lineage>
</organism>
<dbReference type="STRING" id="1648404.CP97_02110"/>
<dbReference type="NCBIfam" id="NF003742">
    <property type="entry name" value="PRK05339.1"/>
    <property type="match status" value="1"/>
</dbReference>
<reference evidence="6 7" key="1">
    <citation type="journal article" date="2015" name="Int. J. Syst. Evol. Microbiol.">
        <title>Erythrobacter atlanticus sp. nov., a bacterium from ocean sediment able to degrade polycyclic aromatic hydrocarbons.</title>
        <authorList>
            <person name="Zhuang L."/>
            <person name="Liu Y."/>
            <person name="Wang L."/>
            <person name="Wang W."/>
            <person name="Shao Z."/>
        </authorList>
    </citation>
    <scope>NUCLEOTIDE SEQUENCE [LARGE SCALE GENOMIC DNA]</scope>
    <source>
        <strain evidence="7">s21-N3</strain>
    </source>
</reference>
<dbReference type="HAMAP" id="MF_00921">
    <property type="entry name" value="PDRP"/>
    <property type="match status" value="1"/>
</dbReference>
<sequence>MTLLAKRPAAGMQFNHHLVSQSLPWFMRKSIHMTKLNLHLLSDSTGETLEMIAKAALAQFEDSDVTRHFWPMVRSQQHLERIVDEFKSKPGLVLYTLVNEEIRQRLEERCTALGLKHVDALDAVTEALEERLGQEAKGRPGRQHAMDEAYFARVDAIQFTIAHDDGIGWDNWEGADIILAGVSRTSKTPTSIYLANRGYKVANIPLVVESPPPKSLFDLRQPMVVGLTTAPERLVQIRRNRLLSLNESTETSYVDGERVTKEVAFARRLFADNGWPVIDVTRRSIEETAAAVIRLYQEREARDRPAQRGTKPI</sequence>
<dbReference type="GO" id="GO:0016776">
    <property type="term" value="F:phosphotransferase activity, phosphate group as acceptor"/>
    <property type="evidence" value="ECO:0007669"/>
    <property type="project" value="UniProtKB-UniRule"/>
</dbReference>
<evidence type="ECO:0000256" key="1">
    <source>
        <dbReference type="ARBA" id="ARBA00022527"/>
    </source>
</evidence>
<dbReference type="Pfam" id="PF03618">
    <property type="entry name" value="Kinase-PPPase"/>
    <property type="match status" value="1"/>
</dbReference>
<accession>A0A0H4VVN5</accession>
<comment type="similarity">
    <text evidence="5">Belongs to the pyruvate, phosphate/water dikinase regulatory protein family. PDRP subfamily.</text>
</comment>
<dbReference type="PANTHER" id="PTHR31756:SF3">
    <property type="entry name" value="PYRUVATE, PHOSPHATE DIKINASE REGULATORY PROTEIN 1, CHLOROPLASTIC"/>
    <property type="match status" value="1"/>
</dbReference>
<dbReference type="KEGG" id="ery:CP97_02110"/>
<evidence type="ECO:0000313" key="7">
    <source>
        <dbReference type="Proteomes" id="UP000059113"/>
    </source>
</evidence>
<dbReference type="GO" id="GO:0004674">
    <property type="term" value="F:protein serine/threonine kinase activity"/>
    <property type="evidence" value="ECO:0007669"/>
    <property type="project" value="UniProtKB-UniRule"/>
</dbReference>
<feature type="binding site" evidence="5">
    <location>
        <begin position="181"/>
        <end position="188"/>
    </location>
    <ligand>
        <name>ADP</name>
        <dbReference type="ChEBI" id="CHEBI:456216"/>
    </ligand>
</feature>
<evidence type="ECO:0000256" key="4">
    <source>
        <dbReference type="ARBA" id="ARBA00022777"/>
    </source>
</evidence>
<comment type="catalytic activity">
    <reaction evidence="5">
        <text>N(tele)-phospho-L-histidyl/L-threonyl-[pyruvate, phosphate dikinase] + ADP = N(tele)-phospho-L-histidyl/O-phospho-L-threonyl-[pyruvate, phosphate dikinase] + AMP + H(+)</text>
        <dbReference type="Rhea" id="RHEA:43692"/>
        <dbReference type="Rhea" id="RHEA-COMP:10650"/>
        <dbReference type="Rhea" id="RHEA-COMP:10651"/>
        <dbReference type="ChEBI" id="CHEBI:15378"/>
        <dbReference type="ChEBI" id="CHEBI:30013"/>
        <dbReference type="ChEBI" id="CHEBI:61977"/>
        <dbReference type="ChEBI" id="CHEBI:83586"/>
        <dbReference type="ChEBI" id="CHEBI:456215"/>
        <dbReference type="ChEBI" id="CHEBI:456216"/>
        <dbReference type="EC" id="2.7.11.32"/>
    </reaction>
</comment>
<protein>
    <recommendedName>
        <fullName evidence="5">Putative pyruvate, phosphate dikinase regulatory protein</fullName>
        <shortName evidence="5">PPDK regulatory protein</shortName>
        <ecNumber evidence="5">2.7.11.32</ecNumber>
        <ecNumber evidence="5">2.7.4.27</ecNumber>
    </recommendedName>
</protein>
<dbReference type="EC" id="2.7.11.32" evidence="5"/>
<keyword evidence="3 5" id="KW-0547">Nucleotide-binding</keyword>
<proteinExistence type="inferred from homology"/>
<evidence type="ECO:0000313" key="6">
    <source>
        <dbReference type="EMBL" id="AKQ41098.2"/>
    </source>
</evidence>
<evidence type="ECO:0000256" key="5">
    <source>
        <dbReference type="HAMAP-Rule" id="MF_00921"/>
    </source>
</evidence>
<evidence type="ECO:0000256" key="2">
    <source>
        <dbReference type="ARBA" id="ARBA00022679"/>
    </source>
</evidence>
<dbReference type="GO" id="GO:0005524">
    <property type="term" value="F:ATP binding"/>
    <property type="evidence" value="ECO:0007669"/>
    <property type="project" value="InterPro"/>
</dbReference>
<dbReference type="AlphaFoldDB" id="A0A0H4VVN5"/>
<dbReference type="GO" id="GO:0043531">
    <property type="term" value="F:ADP binding"/>
    <property type="evidence" value="ECO:0007669"/>
    <property type="project" value="UniProtKB-UniRule"/>
</dbReference>
<dbReference type="InterPro" id="IPR026565">
    <property type="entry name" value="PPDK_reg"/>
</dbReference>
<name>A0A0H4VVN5_9SPHN</name>
<keyword evidence="6" id="KW-0670">Pyruvate</keyword>
<gene>
    <name evidence="6" type="ORF">CP97_02110</name>
</gene>
<reference evidence="7" key="2">
    <citation type="submission" date="2015-04" db="EMBL/GenBank/DDBJ databases">
        <title>The complete genome sequence of Erythrobacter sp. s21-N3.</title>
        <authorList>
            <person name="Zhuang L."/>
            <person name="Liu Y."/>
            <person name="Shao Z."/>
        </authorList>
    </citation>
    <scope>NUCLEOTIDE SEQUENCE [LARGE SCALE GENOMIC DNA]</scope>
    <source>
        <strain evidence="7">s21-N3</strain>
    </source>
</reference>
<dbReference type="EMBL" id="CP011310">
    <property type="protein sequence ID" value="AKQ41098.2"/>
    <property type="molecule type" value="Genomic_DNA"/>
</dbReference>
<comment type="catalytic activity">
    <reaction evidence="5">
        <text>N(tele)-phospho-L-histidyl/O-phospho-L-threonyl-[pyruvate, phosphate dikinase] + phosphate + H(+) = N(tele)-phospho-L-histidyl/L-threonyl-[pyruvate, phosphate dikinase] + diphosphate</text>
        <dbReference type="Rhea" id="RHEA:43696"/>
        <dbReference type="Rhea" id="RHEA-COMP:10650"/>
        <dbReference type="Rhea" id="RHEA-COMP:10651"/>
        <dbReference type="ChEBI" id="CHEBI:15378"/>
        <dbReference type="ChEBI" id="CHEBI:30013"/>
        <dbReference type="ChEBI" id="CHEBI:33019"/>
        <dbReference type="ChEBI" id="CHEBI:43474"/>
        <dbReference type="ChEBI" id="CHEBI:61977"/>
        <dbReference type="ChEBI" id="CHEBI:83586"/>
        <dbReference type="EC" id="2.7.4.27"/>
    </reaction>
</comment>
<comment type="function">
    <text evidence="5">Bifunctional serine/threonine kinase and phosphorylase involved in the regulation of the pyruvate, phosphate dikinase (PPDK) by catalyzing its phosphorylation/dephosphorylation.</text>
</comment>
<dbReference type="InterPro" id="IPR005177">
    <property type="entry name" value="Kinase-pyrophosphorylase"/>
</dbReference>
<keyword evidence="7" id="KW-1185">Reference proteome</keyword>
<evidence type="ECO:0000256" key="3">
    <source>
        <dbReference type="ARBA" id="ARBA00022741"/>
    </source>
</evidence>
<dbReference type="Proteomes" id="UP000059113">
    <property type="component" value="Chromosome"/>
</dbReference>
<dbReference type="EC" id="2.7.4.27" evidence="5"/>
<dbReference type="PANTHER" id="PTHR31756">
    <property type="entry name" value="PYRUVATE, PHOSPHATE DIKINASE REGULATORY PROTEIN 1, CHLOROPLASTIC"/>
    <property type="match status" value="1"/>
</dbReference>
<keyword evidence="2 5" id="KW-0808">Transferase</keyword>